<sequence length="270" mass="30706">MNSTAYSRDLGDELRQLRQRYTGLRGRGLAVQLGWDPSKVSNVEHGKIRASEFDLAQYLTACGKDIDFIEDFFRRYRNAFDPYFVQEPTNLRTLAMSEASATKITAYDVLTVHSLLQTPAYTRALQAATHEGGTTEYDRQAVMRRPTSPECVFYLHEIALRMRLGSEQVMHDQHHKLLAHANLVRIVPIEATTAAFQSKCTLFEFDKSLPLVYAESGHARVFTQDEAAVDRAEKLFDLLDSVALDEKQTQRKLTEYTSQLAPVRALTVRQ</sequence>
<name>A0ABU4ST01_9PSEU</name>
<protein>
    <submittedName>
        <fullName evidence="2">Helix-turn-helix transcriptional regulator</fullName>
    </submittedName>
</protein>
<dbReference type="Pfam" id="PF19054">
    <property type="entry name" value="DUF5753"/>
    <property type="match status" value="1"/>
</dbReference>
<dbReference type="InterPro" id="IPR043917">
    <property type="entry name" value="DUF5753"/>
</dbReference>
<evidence type="ECO:0000313" key="2">
    <source>
        <dbReference type="EMBL" id="MDX8029041.1"/>
    </source>
</evidence>
<dbReference type="EMBL" id="JAXAVW010000002">
    <property type="protein sequence ID" value="MDX8029041.1"/>
    <property type="molecule type" value="Genomic_DNA"/>
</dbReference>
<reference evidence="2 3" key="1">
    <citation type="submission" date="2023-11" db="EMBL/GenBank/DDBJ databases">
        <title>Lentzea sokolovensis, sp. nov., Lentzea kristufkii, sp. nov., and Lentzea miocenensis, sp. nov., rare actinobacteria from Sokolov Coal Basin, Miocene lacustrine sediment, Czech Republic.</title>
        <authorList>
            <person name="Lara A."/>
            <person name="Kotroba L."/>
            <person name="Nouioui I."/>
            <person name="Neumann-Schaal M."/>
            <person name="Mast Y."/>
            <person name="Chronakova A."/>
        </authorList>
    </citation>
    <scope>NUCLEOTIDE SEQUENCE [LARGE SCALE GENOMIC DNA]</scope>
    <source>
        <strain evidence="2 3">BCCO 10_0856</strain>
    </source>
</reference>
<dbReference type="RefSeq" id="WP_319964359.1">
    <property type="nucleotide sequence ID" value="NZ_JAXAVW010000002.1"/>
</dbReference>
<dbReference type="Pfam" id="PF13560">
    <property type="entry name" value="HTH_31"/>
    <property type="match status" value="1"/>
</dbReference>
<feature type="domain" description="HTH cro/C1-type" evidence="1">
    <location>
        <begin position="14"/>
        <end position="69"/>
    </location>
</feature>
<organism evidence="2 3">
    <name type="scientific">Lentzea miocenica</name>
    <dbReference type="NCBI Taxonomy" id="3095431"/>
    <lineage>
        <taxon>Bacteria</taxon>
        <taxon>Bacillati</taxon>
        <taxon>Actinomycetota</taxon>
        <taxon>Actinomycetes</taxon>
        <taxon>Pseudonocardiales</taxon>
        <taxon>Pseudonocardiaceae</taxon>
        <taxon>Lentzea</taxon>
    </lineage>
</organism>
<proteinExistence type="predicted"/>
<dbReference type="InterPro" id="IPR001387">
    <property type="entry name" value="Cro/C1-type_HTH"/>
</dbReference>
<dbReference type="SUPFAM" id="SSF47413">
    <property type="entry name" value="lambda repressor-like DNA-binding domains"/>
    <property type="match status" value="1"/>
</dbReference>
<evidence type="ECO:0000259" key="1">
    <source>
        <dbReference type="PROSITE" id="PS50943"/>
    </source>
</evidence>
<dbReference type="Gene3D" id="1.10.260.40">
    <property type="entry name" value="lambda repressor-like DNA-binding domains"/>
    <property type="match status" value="1"/>
</dbReference>
<dbReference type="Proteomes" id="UP001285521">
    <property type="component" value="Unassembled WGS sequence"/>
</dbReference>
<gene>
    <name evidence="2" type="ORF">SK803_02410</name>
</gene>
<dbReference type="InterPro" id="IPR010982">
    <property type="entry name" value="Lambda_DNA-bd_dom_sf"/>
</dbReference>
<accession>A0ABU4ST01</accession>
<dbReference type="PROSITE" id="PS50943">
    <property type="entry name" value="HTH_CROC1"/>
    <property type="match status" value="1"/>
</dbReference>
<keyword evidence="3" id="KW-1185">Reference proteome</keyword>
<comment type="caution">
    <text evidence="2">The sequence shown here is derived from an EMBL/GenBank/DDBJ whole genome shotgun (WGS) entry which is preliminary data.</text>
</comment>
<dbReference type="SMART" id="SM00530">
    <property type="entry name" value="HTH_XRE"/>
    <property type="match status" value="1"/>
</dbReference>
<evidence type="ECO:0000313" key="3">
    <source>
        <dbReference type="Proteomes" id="UP001285521"/>
    </source>
</evidence>